<sequence>MHQRTKIAVAVAMALNSLTAFAQAQAAAEAPTRVEITGSRIRQVDLETAQPVQKITAQQIQATGLITVGDILNQMTSAGTPAFSKGAVLTSNREQGGQFIDMRNLGANRLLVLVNGKRWTQSVDGYTDMSTVPASMIERIDILKDGASSIYGSDAIAGVVNIILKKRLEGAAISVYKGINEKGDGKSEDYSLSYGANGEKASMMFGISHSKTEPVWANKRDITSQSFGTGDFFGANFGAGPWGRITPITALGASNTDPKAGGFNKFLNHTGSFDGSGVGADARNPANYHDYADANADKYNSSQQMMFQAPTKLTSIFTKGTIELPMDLRFTTTAMYAERSSTRQIAGHPINSTVQPNYRVFIDKDSYFNPYGNQVAGAGKGQDLYFARRTVEQPRITDNNNQTLHIDATLEGEFTLRGLPWSWSAGYNHNSIKGENLSTGNINLLNLKKALGPSFMNAAGQVQCGSAASPTPFSQCTPFNILGGPSVSNPEAWKYIMSNGQGTYGSTVNSITADVSGELFTLPAGAVGFAGGIEKRDVRGYDRPGQFEQSGYSTDLAAKTTEGRYSVKELYLEANIPLLKDKPFAKLLSIDLASRYSDYDNIGTTTNSKASFMWKPVSDFLARGTWAEGFRAPALGDTFGGGGQSFDSYLDPCDSKFGMAARDPAVALRCKNTGVPAGYRQLNQSGKAVTAAGAQSTVAFNTGVGNDKLTPETAKTKTLGFVYSPSYVPGFTASLDWFKIDVKKQISGWEAADVIGNCVIDSLTKYCGDVVRDATGAVVGLSRGRVNKGELSTEGFDIGLNYRLPRTSYGNFAVRTESTVLRSFKEKKSDLAEWQEYAGEFTYSRLKSNVSLDWMMGNWSSTLTLRYMSGVKDLCLDTELQCSNPDAPGVSYKNGAYNKLGSTTYTDLNVSYKTSWNGQISVGANNLFDRAPRLMYAATSQGVGISSSSAVDPNVPIDRFVYVRYNQSF</sequence>
<feature type="domain" description="TonB-dependent receptor plug" evidence="14">
    <location>
        <begin position="47"/>
        <end position="159"/>
    </location>
</feature>
<dbReference type="InterPro" id="IPR037066">
    <property type="entry name" value="Plug_dom_sf"/>
</dbReference>
<organism evidence="15 16">
    <name type="scientific">Janthinobacterium lividum</name>
    <dbReference type="NCBI Taxonomy" id="29581"/>
    <lineage>
        <taxon>Bacteria</taxon>
        <taxon>Pseudomonadati</taxon>
        <taxon>Pseudomonadota</taxon>
        <taxon>Betaproteobacteria</taxon>
        <taxon>Burkholderiales</taxon>
        <taxon>Oxalobacteraceae</taxon>
        <taxon>Janthinobacterium</taxon>
    </lineage>
</organism>
<keyword evidence="4 10" id="KW-1134">Transmembrane beta strand</keyword>
<dbReference type="InterPro" id="IPR036942">
    <property type="entry name" value="Beta-barrel_TonB_sf"/>
</dbReference>
<evidence type="ECO:0000259" key="13">
    <source>
        <dbReference type="Pfam" id="PF00593"/>
    </source>
</evidence>
<feature type="signal peptide" evidence="12">
    <location>
        <begin position="1"/>
        <end position="22"/>
    </location>
</feature>
<dbReference type="InterPro" id="IPR039426">
    <property type="entry name" value="TonB-dep_rcpt-like"/>
</dbReference>
<keyword evidence="6 11" id="KW-0798">TonB box</keyword>
<evidence type="ECO:0000256" key="5">
    <source>
        <dbReference type="ARBA" id="ARBA00022692"/>
    </source>
</evidence>
<dbReference type="GO" id="GO:0009279">
    <property type="term" value="C:cell outer membrane"/>
    <property type="evidence" value="ECO:0007669"/>
    <property type="project" value="UniProtKB-SubCell"/>
</dbReference>
<dbReference type="Gene3D" id="2.40.170.20">
    <property type="entry name" value="TonB-dependent receptor, beta-barrel domain"/>
    <property type="match status" value="1"/>
</dbReference>
<accession>A0A1S1U3V0</accession>
<dbReference type="Pfam" id="PF07715">
    <property type="entry name" value="Plug"/>
    <property type="match status" value="1"/>
</dbReference>
<reference evidence="15 16" key="1">
    <citation type="submission" date="2015-06" db="EMBL/GenBank/DDBJ databases">
        <title>Draft genome sequencing of a biphenyl-degrading bacterium, Janthinobacterium lividum MEG1.</title>
        <authorList>
            <person name="Shimodaira J."/>
            <person name="Hatta T."/>
        </authorList>
    </citation>
    <scope>NUCLEOTIDE SEQUENCE [LARGE SCALE GENOMIC DNA]</scope>
    <source>
        <strain evidence="15 16">MEG1</strain>
    </source>
</reference>
<evidence type="ECO:0000256" key="1">
    <source>
        <dbReference type="ARBA" id="ARBA00004571"/>
    </source>
</evidence>
<comment type="subcellular location">
    <subcellularLocation>
        <location evidence="1 10">Cell outer membrane</location>
        <topology evidence="1 10">Multi-pass membrane protein</topology>
    </subcellularLocation>
</comment>
<evidence type="ECO:0000313" key="15">
    <source>
        <dbReference type="EMBL" id="OHV95127.1"/>
    </source>
</evidence>
<comment type="caution">
    <text evidence="15">The sequence shown here is derived from an EMBL/GenBank/DDBJ whole genome shotgun (WGS) entry which is preliminary data.</text>
</comment>
<proteinExistence type="inferred from homology"/>
<evidence type="ECO:0000256" key="8">
    <source>
        <dbReference type="ARBA" id="ARBA00023170"/>
    </source>
</evidence>
<dbReference type="Proteomes" id="UP000179840">
    <property type="component" value="Unassembled WGS sequence"/>
</dbReference>
<evidence type="ECO:0000256" key="12">
    <source>
        <dbReference type="SAM" id="SignalP"/>
    </source>
</evidence>
<evidence type="ECO:0000256" key="11">
    <source>
        <dbReference type="RuleBase" id="RU003357"/>
    </source>
</evidence>
<keyword evidence="12" id="KW-0732">Signal</keyword>
<comment type="similarity">
    <text evidence="2 10 11">Belongs to the TonB-dependent receptor family.</text>
</comment>
<dbReference type="InterPro" id="IPR012910">
    <property type="entry name" value="Plug_dom"/>
</dbReference>
<evidence type="ECO:0000313" key="16">
    <source>
        <dbReference type="Proteomes" id="UP000179840"/>
    </source>
</evidence>
<keyword evidence="3 10" id="KW-0813">Transport</keyword>
<feature type="chain" id="PRO_5010273045" evidence="12">
    <location>
        <begin position="23"/>
        <end position="969"/>
    </location>
</feature>
<dbReference type="AlphaFoldDB" id="A0A1S1U3V0"/>
<evidence type="ECO:0000256" key="9">
    <source>
        <dbReference type="ARBA" id="ARBA00023237"/>
    </source>
</evidence>
<dbReference type="Pfam" id="PF00593">
    <property type="entry name" value="TonB_dep_Rec_b-barrel"/>
    <property type="match status" value="1"/>
</dbReference>
<feature type="domain" description="TonB-dependent receptor-like beta-barrel" evidence="13">
    <location>
        <begin position="368"/>
        <end position="927"/>
    </location>
</feature>
<keyword evidence="5 10" id="KW-0812">Transmembrane</keyword>
<evidence type="ECO:0000256" key="10">
    <source>
        <dbReference type="PROSITE-ProRule" id="PRU01360"/>
    </source>
</evidence>
<evidence type="ECO:0000256" key="2">
    <source>
        <dbReference type="ARBA" id="ARBA00009810"/>
    </source>
</evidence>
<dbReference type="EMBL" id="LFKP01000011">
    <property type="protein sequence ID" value="OHV95127.1"/>
    <property type="molecule type" value="Genomic_DNA"/>
</dbReference>
<evidence type="ECO:0000256" key="6">
    <source>
        <dbReference type="ARBA" id="ARBA00023077"/>
    </source>
</evidence>
<dbReference type="Gene3D" id="2.170.130.10">
    <property type="entry name" value="TonB-dependent receptor, plug domain"/>
    <property type="match status" value="1"/>
</dbReference>
<dbReference type="PANTHER" id="PTHR47234:SF2">
    <property type="entry name" value="TONB-DEPENDENT RECEPTOR"/>
    <property type="match status" value="1"/>
</dbReference>
<dbReference type="RefSeq" id="WP_071079195.1">
    <property type="nucleotide sequence ID" value="NZ_LFKP01000011.1"/>
</dbReference>
<gene>
    <name evidence="15" type="ORF">AKG95_22925</name>
</gene>
<evidence type="ECO:0000256" key="4">
    <source>
        <dbReference type="ARBA" id="ARBA00022452"/>
    </source>
</evidence>
<dbReference type="PANTHER" id="PTHR47234">
    <property type="match status" value="1"/>
</dbReference>
<dbReference type="InterPro" id="IPR000531">
    <property type="entry name" value="Beta-barrel_TonB"/>
</dbReference>
<dbReference type="PROSITE" id="PS52016">
    <property type="entry name" value="TONB_DEPENDENT_REC_3"/>
    <property type="match status" value="1"/>
</dbReference>
<keyword evidence="7 10" id="KW-0472">Membrane</keyword>
<name>A0A1S1U3V0_9BURK</name>
<evidence type="ECO:0000259" key="14">
    <source>
        <dbReference type="Pfam" id="PF07715"/>
    </source>
</evidence>
<protein>
    <submittedName>
        <fullName evidence="15">TonB-dependent receptor</fullName>
    </submittedName>
</protein>
<keyword evidence="8 15" id="KW-0675">Receptor</keyword>
<evidence type="ECO:0000256" key="7">
    <source>
        <dbReference type="ARBA" id="ARBA00023136"/>
    </source>
</evidence>
<dbReference type="SUPFAM" id="SSF56935">
    <property type="entry name" value="Porins"/>
    <property type="match status" value="1"/>
</dbReference>
<evidence type="ECO:0000256" key="3">
    <source>
        <dbReference type="ARBA" id="ARBA00022448"/>
    </source>
</evidence>
<keyword evidence="9 10" id="KW-0998">Cell outer membrane</keyword>